<organism evidence="8 9">
    <name type="scientific">Siminovitchia terrae</name>
    <name type="common">Bacillus terrae</name>
    <dbReference type="NCBI Taxonomy" id="1914933"/>
    <lineage>
        <taxon>Bacteria</taxon>
        <taxon>Bacillati</taxon>
        <taxon>Bacillota</taxon>
        <taxon>Bacilli</taxon>
        <taxon>Bacillales</taxon>
        <taxon>Bacillaceae</taxon>
        <taxon>Siminovitchia</taxon>
    </lineage>
</organism>
<comment type="caution">
    <text evidence="8">The sequence shown here is derived from an EMBL/GenBank/DDBJ whole genome shotgun (WGS) entry which is preliminary data.</text>
</comment>
<dbReference type="SMART" id="SM00382">
    <property type="entry name" value="AAA"/>
    <property type="match status" value="1"/>
</dbReference>
<dbReference type="Gene3D" id="3.40.50.300">
    <property type="entry name" value="P-loop containing nucleotide triphosphate hydrolases"/>
    <property type="match status" value="1"/>
</dbReference>
<dbReference type="Pfam" id="PF00005">
    <property type="entry name" value="ABC_tran"/>
    <property type="match status" value="1"/>
</dbReference>
<evidence type="ECO:0000256" key="2">
    <source>
        <dbReference type="ARBA" id="ARBA00022448"/>
    </source>
</evidence>
<evidence type="ECO:0000256" key="5">
    <source>
        <dbReference type="ARBA" id="ARBA00022840"/>
    </source>
</evidence>
<dbReference type="PANTHER" id="PTHR43166:SF35">
    <property type="entry name" value="L-CYSTINE IMPORT ATP-BINDING PROTEIN TCYN"/>
    <property type="match status" value="1"/>
</dbReference>
<dbReference type="InterPro" id="IPR030679">
    <property type="entry name" value="ABC_ATPase_HisP-typ"/>
</dbReference>
<dbReference type="InterPro" id="IPR003593">
    <property type="entry name" value="AAA+_ATPase"/>
</dbReference>
<protein>
    <submittedName>
        <fullName evidence="8">Polar amino acid ABC transporter ATP-binding protein</fullName>
    </submittedName>
</protein>
<proteinExistence type="predicted"/>
<dbReference type="PROSITE" id="PS50893">
    <property type="entry name" value="ABC_TRANSPORTER_2"/>
    <property type="match status" value="1"/>
</dbReference>
<dbReference type="InterPro" id="IPR017871">
    <property type="entry name" value="ABC_transporter-like_CS"/>
</dbReference>
<comment type="subcellular location">
    <subcellularLocation>
        <location evidence="1">Cell membrane</location>
        <topology evidence="1">Peripheral membrane protein</topology>
    </subcellularLocation>
</comment>
<dbReference type="GO" id="GO:0005524">
    <property type="term" value="F:ATP binding"/>
    <property type="evidence" value="ECO:0007669"/>
    <property type="project" value="UniProtKB-KW"/>
</dbReference>
<dbReference type="InterPro" id="IPR003439">
    <property type="entry name" value="ABC_transporter-like_ATP-bd"/>
</dbReference>
<dbReference type="PIRSF" id="PIRSF039085">
    <property type="entry name" value="ABC_ATPase_HisP"/>
    <property type="match status" value="1"/>
</dbReference>
<name>A0ABQ4L0E3_SIMTE</name>
<dbReference type="RefSeq" id="WP_213021068.1">
    <property type="nucleotide sequence ID" value="NZ_BORJ01000010.1"/>
</dbReference>
<dbReference type="PROSITE" id="PS00211">
    <property type="entry name" value="ABC_TRANSPORTER_1"/>
    <property type="match status" value="1"/>
</dbReference>
<reference evidence="8 9" key="1">
    <citation type="submission" date="2021-03" db="EMBL/GenBank/DDBJ databases">
        <title>Antimicrobial resistance genes in bacteria isolated from Japanese honey, and their potential for conferring macrolide and lincosamide resistance in the American foulbrood pathogen Paenibacillus larvae.</title>
        <authorList>
            <person name="Okamoto M."/>
            <person name="Kumagai M."/>
            <person name="Kanamori H."/>
            <person name="Takamatsu D."/>
        </authorList>
    </citation>
    <scope>NUCLEOTIDE SEQUENCE [LARGE SCALE GENOMIC DNA]</scope>
    <source>
        <strain evidence="8 9">J6TS1</strain>
    </source>
</reference>
<accession>A0ABQ4L0E3</accession>
<keyword evidence="4" id="KW-0547">Nucleotide-binding</keyword>
<gene>
    <name evidence="8" type="ORF">J6TS1_36120</name>
</gene>
<dbReference type="InterPro" id="IPR050086">
    <property type="entry name" value="MetN_ABC_transporter-like"/>
</dbReference>
<evidence type="ECO:0000259" key="7">
    <source>
        <dbReference type="PROSITE" id="PS50893"/>
    </source>
</evidence>
<evidence type="ECO:0000256" key="4">
    <source>
        <dbReference type="ARBA" id="ARBA00022741"/>
    </source>
</evidence>
<dbReference type="CDD" id="cd03262">
    <property type="entry name" value="ABC_HisP_GlnQ"/>
    <property type="match status" value="1"/>
</dbReference>
<dbReference type="PANTHER" id="PTHR43166">
    <property type="entry name" value="AMINO ACID IMPORT ATP-BINDING PROTEIN"/>
    <property type="match status" value="1"/>
</dbReference>
<evidence type="ECO:0000313" key="8">
    <source>
        <dbReference type="EMBL" id="GIN97742.1"/>
    </source>
</evidence>
<keyword evidence="6" id="KW-0472">Membrane</keyword>
<evidence type="ECO:0000256" key="6">
    <source>
        <dbReference type="ARBA" id="ARBA00023136"/>
    </source>
</evidence>
<sequence>MIQIKGINKSFNNNHVLKGITLDVDSGKVVAIIGPSGSGKSTLIRTINLLEIPDEGTIFIDDKQVQFELKKKISRANKELCDIRTEVGMVFQGFNLFPHKTVLENVIEGPIVVRKYPKEKAMRIGRENLKKVGLGDKENAYPNQLSGGQQQRVAIARALSMEPKAILFDEPTSALDPELVGEVLAVMKQLANEGMTMVVVTHEMNFAKNVADTVVFMEKGKIIEQGPPEQIFDAPESERLKQFLARLEM</sequence>
<keyword evidence="2" id="KW-0813">Transport</keyword>
<evidence type="ECO:0000313" key="9">
    <source>
        <dbReference type="Proteomes" id="UP000680670"/>
    </source>
</evidence>
<evidence type="ECO:0000256" key="1">
    <source>
        <dbReference type="ARBA" id="ARBA00004202"/>
    </source>
</evidence>
<dbReference type="InterPro" id="IPR027417">
    <property type="entry name" value="P-loop_NTPase"/>
</dbReference>
<keyword evidence="3" id="KW-1003">Cell membrane</keyword>
<dbReference type="Proteomes" id="UP000680670">
    <property type="component" value="Unassembled WGS sequence"/>
</dbReference>
<keyword evidence="5 8" id="KW-0067">ATP-binding</keyword>
<keyword evidence="9" id="KW-1185">Reference proteome</keyword>
<evidence type="ECO:0000256" key="3">
    <source>
        <dbReference type="ARBA" id="ARBA00022475"/>
    </source>
</evidence>
<dbReference type="SUPFAM" id="SSF52540">
    <property type="entry name" value="P-loop containing nucleoside triphosphate hydrolases"/>
    <property type="match status" value="1"/>
</dbReference>
<feature type="domain" description="ABC transporter" evidence="7">
    <location>
        <begin position="2"/>
        <end position="244"/>
    </location>
</feature>
<dbReference type="EMBL" id="BORJ01000010">
    <property type="protein sequence ID" value="GIN97742.1"/>
    <property type="molecule type" value="Genomic_DNA"/>
</dbReference>